<dbReference type="PANTHER" id="PTHR10972:SF209">
    <property type="entry name" value="OXYSTEROL-BINDING PROTEIN"/>
    <property type="match status" value="1"/>
</dbReference>
<dbReference type="GO" id="GO:0005829">
    <property type="term" value="C:cytosol"/>
    <property type="evidence" value="ECO:0007669"/>
    <property type="project" value="TreeGrafter"/>
</dbReference>
<protein>
    <submittedName>
        <fullName evidence="1">Uncharacterized protein</fullName>
    </submittedName>
</protein>
<dbReference type="EMBL" id="HBIH01040281">
    <property type="protein sequence ID" value="CAE0335592.1"/>
    <property type="molecule type" value="Transcribed_RNA"/>
</dbReference>
<proteinExistence type="predicted"/>
<dbReference type="InterPro" id="IPR000648">
    <property type="entry name" value="Oxysterol-bd"/>
</dbReference>
<dbReference type="InterPro" id="IPR037239">
    <property type="entry name" value="OSBP_sf"/>
</dbReference>
<organism evidence="1">
    <name type="scientific">Strombidium inclinatum</name>
    <dbReference type="NCBI Taxonomy" id="197538"/>
    <lineage>
        <taxon>Eukaryota</taxon>
        <taxon>Sar</taxon>
        <taxon>Alveolata</taxon>
        <taxon>Ciliophora</taxon>
        <taxon>Intramacronucleata</taxon>
        <taxon>Spirotrichea</taxon>
        <taxon>Oligotrichia</taxon>
        <taxon>Strombidiidae</taxon>
        <taxon>Strombidium</taxon>
    </lineage>
</organism>
<reference evidence="1" key="1">
    <citation type="submission" date="2021-01" db="EMBL/GenBank/DDBJ databases">
        <authorList>
            <person name="Corre E."/>
            <person name="Pelletier E."/>
            <person name="Niang G."/>
            <person name="Scheremetjew M."/>
            <person name="Finn R."/>
            <person name="Kale V."/>
            <person name="Holt S."/>
            <person name="Cochrane G."/>
            <person name="Meng A."/>
            <person name="Brown T."/>
            <person name="Cohen L."/>
        </authorList>
    </citation>
    <scope>NUCLEOTIDE SEQUENCE</scope>
    <source>
        <strain evidence="1">S3</strain>
    </source>
</reference>
<gene>
    <name evidence="1" type="ORF">SINC0208_LOCUS16231</name>
</gene>
<accession>A0A7S3J0J4</accession>
<dbReference type="GO" id="GO:0097038">
    <property type="term" value="C:perinuclear endoplasmic reticulum"/>
    <property type="evidence" value="ECO:0007669"/>
    <property type="project" value="TreeGrafter"/>
</dbReference>
<dbReference type="GO" id="GO:0005886">
    <property type="term" value="C:plasma membrane"/>
    <property type="evidence" value="ECO:0007669"/>
    <property type="project" value="TreeGrafter"/>
</dbReference>
<dbReference type="Pfam" id="PF01237">
    <property type="entry name" value="Oxysterol_BP"/>
    <property type="match status" value="1"/>
</dbReference>
<dbReference type="PANTHER" id="PTHR10972">
    <property type="entry name" value="OXYSTEROL-BINDING PROTEIN-RELATED"/>
    <property type="match status" value="1"/>
</dbReference>
<dbReference type="AlphaFoldDB" id="A0A7S3J0J4"/>
<name>A0A7S3J0J4_9SPIT</name>
<dbReference type="SUPFAM" id="SSF144000">
    <property type="entry name" value="Oxysterol-binding protein-like"/>
    <property type="match status" value="1"/>
</dbReference>
<sequence length="141" mass="17147">MPPNRKLMYNMNYFTLQLNQLTDALTAKLPPTDSRLRGDIRRWEHGDLEGATKEKTRLETNQRERRKKVRQLLLEERGLKKVDMHQEQEFYSPKFFSQSPDPKFKFKYTPIEGEEGYWSLRERHDWSKQPRIFEDDCEAFY</sequence>
<evidence type="ECO:0000313" key="1">
    <source>
        <dbReference type="EMBL" id="CAE0335592.1"/>
    </source>
</evidence>
<dbReference type="GO" id="GO:0032934">
    <property type="term" value="F:sterol binding"/>
    <property type="evidence" value="ECO:0007669"/>
    <property type="project" value="TreeGrafter"/>
</dbReference>